<organism evidence="3">
    <name type="scientific">gut metagenome</name>
    <dbReference type="NCBI Taxonomy" id="749906"/>
    <lineage>
        <taxon>unclassified sequences</taxon>
        <taxon>metagenomes</taxon>
        <taxon>organismal metagenomes</taxon>
    </lineage>
</organism>
<dbReference type="InterPro" id="IPR055431">
    <property type="entry name" value="RsgI_M"/>
</dbReference>
<dbReference type="Gene3D" id="3.10.450.40">
    <property type="match status" value="1"/>
</dbReference>
<dbReference type="EC" id="3.4.24.-" evidence="3"/>
<reference evidence="3" key="1">
    <citation type="journal article" date="2012" name="PLoS ONE">
        <title>Gene sets for utilization of primary and secondary nutrition supplies in the distal gut of endangered iberian lynx.</title>
        <authorList>
            <person name="Alcaide M."/>
            <person name="Messina E."/>
            <person name="Richter M."/>
            <person name="Bargiela R."/>
            <person name="Peplies J."/>
            <person name="Huws S.A."/>
            <person name="Newbold C.J."/>
            <person name="Golyshin P.N."/>
            <person name="Simon M.A."/>
            <person name="Lopez G."/>
            <person name="Yakimov M.M."/>
            <person name="Ferrer M."/>
        </authorList>
    </citation>
    <scope>NUCLEOTIDE SEQUENCE</scope>
</reference>
<feature type="domain" description="PepSY" evidence="1">
    <location>
        <begin position="149"/>
        <end position="206"/>
    </location>
</feature>
<dbReference type="EMBL" id="AMCI01005219">
    <property type="protein sequence ID" value="EJW96562.1"/>
    <property type="molecule type" value="Genomic_DNA"/>
</dbReference>
<dbReference type="Pfam" id="PF03413">
    <property type="entry name" value="PepSY"/>
    <property type="match status" value="1"/>
</dbReference>
<feature type="domain" description="Anti-sigma factor RsgI-like middle" evidence="2">
    <location>
        <begin position="1"/>
        <end position="97"/>
    </location>
</feature>
<sequence>MDLKGVQVEVAVNELIGSMVKNGYVSQDANSVLISVQNDDPVVAADLRQKLGNVASQSMLADDVQGAVYSQVVTGNAALREKASQHGISEGRAQFIEELTRQNKNLSFDDLAERTVNDLTLLAKSAKNGNEKLYASGAASDGKYVGRAAAVNAALNHAGVSAAETVLKSVEFDVENRVLVYEVEFYARGNEYEVDVDAVNGTVIEMQHK</sequence>
<evidence type="ECO:0000259" key="2">
    <source>
        <dbReference type="Pfam" id="PF23750"/>
    </source>
</evidence>
<protein>
    <submittedName>
        <fullName evidence="3">Protein containing Peptidase M4, propeptide, PepSY domain protein</fullName>
        <ecNumber evidence="3">3.4.24.-</ecNumber>
    </submittedName>
</protein>
<evidence type="ECO:0000313" key="3">
    <source>
        <dbReference type="EMBL" id="EJW96562.1"/>
    </source>
</evidence>
<proteinExistence type="predicted"/>
<gene>
    <name evidence="3" type="ORF">EVA_15331</name>
</gene>
<accession>J9G435</accession>
<dbReference type="GO" id="GO:0016787">
    <property type="term" value="F:hydrolase activity"/>
    <property type="evidence" value="ECO:0007669"/>
    <property type="project" value="UniProtKB-KW"/>
</dbReference>
<dbReference type="InterPro" id="IPR025711">
    <property type="entry name" value="PepSY"/>
</dbReference>
<keyword evidence="3" id="KW-0378">Hydrolase</keyword>
<feature type="non-terminal residue" evidence="3">
    <location>
        <position position="209"/>
    </location>
</feature>
<comment type="caution">
    <text evidence="3">The sequence shown here is derived from an EMBL/GenBank/DDBJ whole genome shotgun (WGS) entry which is preliminary data.</text>
</comment>
<evidence type="ECO:0000259" key="1">
    <source>
        <dbReference type="Pfam" id="PF03413"/>
    </source>
</evidence>
<name>J9G435_9ZZZZ</name>
<dbReference type="AlphaFoldDB" id="J9G435"/>
<dbReference type="Pfam" id="PF23750">
    <property type="entry name" value="RsgI_M"/>
    <property type="match status" value="1"/>
</dbReference>